<dbReference type="Proteomes" id="UP000218041">
    <property type="component" value="Unassembled WGS sequence"/>
</dbReference>
<reference evidence="1 2" key="1">
    <citation type="submission" date="2017-08" db="EMBL/GenBank/DDBJ databases">
        <title>Whole genome sequences of 6 clinical strains closest to Corynebacterium imitans.</title>
        <authorList>
            <person name="Bernier A.-M."/>
            <person name="Burdz T."/>
            <person name="Bernard K."/>
        </authorList>
    </citation>
    <scope>NUCLEOTIDE SEQUENCE [LARGE SCALE GENOMIC DNA]</scope>
    <source>
        <strain evidence="1 2">NML92-0415</strain>
    </source>
</reference>
<accession>A0AB36RLA5</accession>
<protein>
    <submittedName>
        <fullName evidence="1">Uncharacterized protein</fullName>
    </submittedName>
</protein>
<gene>
    <name evidence="1" type="ORF">CKJ80_02945</name>
</gene>
<comment type="caution">
    <text evidence="1">The sequence shown here is derived from an EMBL/GenBank/DDBJ whole genome shotgun (WGS) entry which is preliminary data.</text>
</comment>
<sequence length="168" mass="19884">MEQLSFVEQALRGLRELGEAPILDNRQRERKTFLTILAVSELPIWRLDELVESQPRTSIGNLLLRIRFFEDKDSFAEFTVNELVHLYGYSDFSSFVKQYKIWHQIGAFEWLPEQRVNQEKIPQSDYMPKTFIYGGRVESIPSSQEWGIDYWGARRSPIEDWEIPQNIP</sequence>
<evidence type="ECO:0000313" key="2">
    <source>
        <dbReference type="Proteomes" id="UP000218041"/>
    </source>
</evidence>
<dbReference type="AlphaFoldDB" id="A0AB36RLA5"/>
<dbReference type="RefSeq" id="WP_095554749.1">
    <property type="nucleotide sequence ID" value="NZ_NSGP01000003.1"/>
</dbReference>
<dbReference type="EMBL" id="NSGP01000003">
    <property type="protein sequence ID" value="PAT11131.1"/>
    <property type="molecule type" value="Genomic_DNA"/>
</dbReference>
<name>A0AB36RLA5_9CORY</name>
<proteinExistence type="predicted"/>
<organism evidence="1 2">
    <name type="scientific">Corynebacterium hadale</name>
    <dbReference type="NCBI Taxonomy" id="2026255"/>
    <lineage>
        <taxon>Bacteria</taxon>
        <taxon>Bacillati</taxon>
        <taxon>Actinomycetota</taxon>
        <taxon>Actinomycetes</taxon>
        <taxon>Mycobacteriales</taxon>
        <taxon>Corynebacteriaceae</taxon>
        <taxon>Corynebacterium</taxon>
    </lineage>
</organism>
<evidence type="ECO:0000313" key="1">
    <source>
        <dbReference type="EMBL" id="PAT11131.1"/>
    </source>
</evidence>